<sequence length="367" mass="43734">MNNSETDHLYSPPPFTGFDPSHFEDEDNEEKDDPIPYIIEQLSMCERYVLYHYKHQKLIFADKALHPDDIAMAVQDEAYMYEFTFGISNQIEVLTPYDDYLYLRDELLKNPFEVAQKPEELLLAYMFCLCKDTREDLWQGHIEKCQTNVEYIGQLYIRIQDLLRSLHELWLRNPDELPVSHDETAYYSPVSNQIRYKIDPDYDNEALSSIGRKKTTQLTEWHQYQFKQLLRTAAAKQKEKWKTVSAAINAVIDEFEQRLSQQAEQNIQTFERGRYDFAQFYQLTAERLQSELDNNAWLIDHPINQERRELAEQKMKYLKLLIKEQNKLINSKEEKRSLIKDSYSTRTLASWINDDPELRNEIILSKK</sequence>
<accession>A0AAP1QVR2</accession>
<dbReference type="RefSeq" id="WP_050598662.1">
    <property type="nucleotide sequence ID" value="NZ_CP034092.1"/>
</dbReference>
<organism evidence="2 3">
    <name type="scientific">Acinetobacter baumannii</name>
    <dbReference type="NCBI Taxonomy" id="470"/>
    <lineage>
        <taxon>Bacteria</taxon>
        <taxon>Pseudomonadati</taxon>
        <taxon>Pseudomonadota</taxon>
        <taxon>Gammaproteobacteria</taxon>
        <taxon>Moraxellales</taxon>
        <taxon>Moraxellaceae</taxon>
        <taxon>Acinetobacter</taxon>
        <taxon>Acinetobacter calcoaceticus/baumannii complex</taxon>
    </lineage>
</organism>
<feature type="region of interest" description="Disordered" evidence="1">
    <location>
        <begin position="1"/>
        <end position="31"/>
    </location>
</feature>
<dbReference type="EMBL" id="JACZEI010000003">
    <property type="protein sequence ID" value="MBE0329414.1"/>
    <property type="molecule type" value="Genomic_DNA"/>
</dbReference>
<evidence type="ECO:0000313" key="2">
    <source>
        <dbReference type="EMBL" id="MBE0329414.1"/>
    </source>
</evidence>
<reference evidence="2" key="1">
    <citation type="submission" date="2020-09" db="EMBL/GenBank/DDBJ databases">
        <title>Distribution of Beta-Lactamase Producing Gram-Negative Bacterial Isolates in Isabela River of Santo Domingo, Dominican Republic.</title>
        <authorList>
            <person name="Calderon V."/>
            <person name="Bonnelly R."/>
            <person name="Del Rosario C."/>
            <person name="Duarte A."/>
            <person name="Barauna R."/>
            <person name="Juca Ramos R.T."/>
            <person name="Perdomo O.P."/>
            <person name="Rodriguez De Francisco L.E."/>
            <person name="Franco De Los Santos E.F."/>
        </authorList>
    </citation>
    <scope>NUCLEOTIDE SEQUENCE</scope>
    <source>
        <strain evidence="2">INTEC_BI15</strain>
    </source>
</reference>
<name>A0AAP1QVR2_ACIBA</name>
<protein>
    <submittedName>
        <fullName evidence="2">Uncharacterized protein</fullName>
    </submittedName>
</protein>
<comment type="caution">
    <text evidence="2">The sequence shown here is derived from an EMBL/GenBank/DDBJ whole genome shotgun (WGS) entry which is preliminary data.</text>
</comment>
<dbReference type="Proteomes" id="UP000655940">
    <property type="component" value="Unassembled WGS sequence"/>
</dbReference>
<gene>
    <name evidence="2" type="ORF">IHV20_04480</name>
</gene>
<dbReference type="AlphaFoldDB" id="A0AAP1QVR2"/>
<proteinExistence type="predicted"/>
<evidence type="ECO:0000256" key="1">
    <source>
        <dbReference type="SAM" id="MobiDB-lite"/>
    </source>
</evidence>
<evidence type="ECO:0000313" key="3">
    <source>
        <dbReference type="Proteomes" id="UP000655940"/>
    </source>
</evidence>